<evidence type="ECO:0000256" key="1">
    <source>
        <dbReference type="SAM" id="SignalP"/>
    </source>
</evidence>
<dbReference type="EMBL" id="CP034465">
    <property type="protein sequence ID" value="AZP04349.1"/>
    <property type="molecule type" value="Genomic_DNA"/>
</dbReference>
<organism evidence="3 4">
    <name type="scientific">Jeotgalibaca ciconiae</name>
    <dbReference type="NCBI Taxonomy" id="2496265"/>
    <lineage>
        <taxon>Bacteria</taxon>
        <taxon>Bacillati</taxon>
        <taxon>Bacillota</taxon>
        <taxon>Bacilli</taxon>
        <taxon>Lactobacillales</taxon>
        <taxon>Carnobacteriaceae</taxon>
        <taxon>Jeotgalibaca</taxon>
    </lineage>
</organism>
<dbReference type="OrthoDB" id="2697362at2"/>
<dbReference type="RefSeq" id="WP_126109675.1">
    <property type="nucleotide sequence ID" value="NZ_CP034465.1"/>
</dbReference>
<evidence type="ECO:0000313" key="4">
    <source>
        <dbReference type="Proteomes" id="UP000273326"/>
    </source>
</evidence>
<accession>A0A3S9HAE9</accession>
<evidence type="ECO:0000259" key="2">
    <source>
        <dbReference type="Pfam" id="PF20251"/>
    </source>
</evidence>
<dbReference type="KEGG" id="jeh:EJN90_06655"/>
<name>A0A3S9HAE9_9LACT</name>
<evidence type="ECO:0000313" key="3">
    <source>
        <dbReference type="EMBL" id="AZP04349.1"/>
    </source>
</evidence>
<dbReference type="PROSITE" id="PS51257">
    <property type="entry name" value="PROKAR_LIPOPROTEIN"/>
    <property type="match status" value="1"/>
</dbReference>
<proteinExistence type="predicted"/>
<keyword evidence="4" id="KW-1185">Reference proteome</keyword>
<keyword evidence="1" id="KW-0732">Signal</keyword>
<feature type="chain" id="PRO_5039213831" description="Bacterial Ig-like domain-containing protein" evidence="1">
    <location>
        <begin position="23"/>
        <end position="150"/>
    </location>
</feature>
<feature type="signal peptide" evidence="1">
    <location>
        <begin position="1"/>
        <end position="22"/>
    </location>
</feature>
<dbReference type="Proteomes" id="UP000273326">
    <property type="component" value="Chromosome"/>
</dbReference>
<dbReference type="InterPro" id="IPR046878">
    <property type="entry name" value="Big_14"/>
</dbReference>
<gene>
    <name evidence="3" type="ORF">EJN90_06655</name>
</gene>
<dbReference type="AlphaFoldDB" id="A0A3S9HAE9"/>
<feature type="domain" description="Bacterial Ig-like" evidence="2">
    <location>
        <begin position="43"/>
        <end position="140"/>
    </location>
</feature>
<reference evidence="4" key="1">
    <citation type="submission" date="2018-12" db="EMBL/GenBank/DDBJ databases">
        <title>Complete genome sequencing of Jeotgalibaca sp. H21T32.</title>
        <authorList>
            <person name="Bae J.-W."/>
            <person name="Lee S.-Y."/>
        </authorList>
    </citation>
    <scope>NUCLEOTIDE SEQUENCE [LARGE SCALE GENOMIC DNA]</scope>
    <source>
        <strain evidence="4">H21T32</strain>
    </source>
</reference>
<sequence length="150" mass="16749">MRNKKKGLFLFGMCLLIGTLSACGGQSSMEKSPYSEGDLNQLDRVSMSTTESVYPVGTSEIKVTISNETEEEYAYGVEFTVEKQEEEEWFVVPFEDGVAWIAIAHILAPNSENTETLSFDLLEKELEEGSYRVIKTIAGEPVLAMFTIEK</sequence>
<protein>
    <recommendedName>
        <fullName evidence="2">Bacterial Ig-like domain-containing protein</fullName>
    </recommendedName>
</protein>
<dbReference type="Pfam" id="PF20251">
    <property type="entry name" value="Big_14"/>
    <property type="match status" value="1"/>
</dbReference>